<dbReference type="SUPFAM" id="SSF50249">
    <property type="entry name" value="Nucleic acid-binding proteins"/>
    <property type="match status" value="1"/>
</dbReference>
<evidence type="ECO:0000313" key="3">
    <source>
        <dbReference type="EMBL" id="OJI88979.1"/>
    </source>
</evidence>
<dbReference type="OrthoDB" id="1078367at2759"/>
<dbReference type="InterPro" id="IPR011344">
    <property type="entry name" value="ssDNA-bd"/>
</dbReference>
<keyword evidence="4" id="KW-1185">Reference proteome</keyword>
<dbReference type="OMA" id="TQYVRKG"/>
<keyword evidence="1 2" id="KW-0238">DNA-binding</keyword>
<dbReference type="InterPro" id="IPR012340">
    <property type="entry name" value="NA-bd_OB-fold"/>
</dbReference>
<dbReference type="AlphaFoldDB" id="A0A1L9NI83"/>
<dbReference type="Proteomes" id="UP000184304">
    <property type="component" value="Unassembled WGS sequence"/>
</dbReference>
<name>A0A1L9NI83_ASPTC</name>
<evidence type="ECO:0000256" key="2">
    <source>
        <dbReference type="PROSITE-ProRule" id="PRU00252"/>
    </source>
</evidence>
<dbReference type="NCBIfam" id="TIGR00621">
    <property type="entry name" value="ssb"/>
    <property type="match status" value="1"/>
</dbReference>
<dbReference type="EMBL" id="KV878178">
    <property type="protein sequence ID" value="OJI88979.1"/>
    <property type="molecule type" value="Genomic_DNA"/>
</dbReference>
<protein>
    <recommendedName>
        <fullName evidence="5">Nucleic acid-binding protein</fullName>
    </recommendedName>
</protein>
<dbReference type="PROSITE" id="PS50935">
    <property type="entry name" value="SSB"/>
    <property type="match status" value="1"/>
</dbReference>
<dbReference type="GO" id="GO:0003697">
    <property type="term" value="F:single-stranded DNA binding"/>
    <property type="evidence" value="ECO:0007669"/>
    <property type="project" value="InterPro"/>
</dbReference>
<evidence type="ECO:0000313" key="4">
    <source>
        <dbReference type="Proteomes" id="UP000184304"/>
    </source>
</evidence>
<dbReference type="Pfam" id="PF00436">
    <property type="entry name" value="SSB"/>
    <property type="match status" value="1"/>
</dbReference>
<reference evidence="4" key="1">
    <citation type="journal article" date="2017" name="Genome Biol.">
        <title>Comparative genomics reveals high biological diversity and specific adaptations in the industrially and medically important fungal genus Aspergillus.</title>
        <authorList>
            <person name="de Vries R.P."/>
            <person name="Riley R."/>
            <person name="Wiebenga A."/>
            <person name="Aguilar-Osorio G."/>
            <person name="Amillis S."/>
            <person name="Uchima C.A."/>
            <person name="Anderluh G."/>
            <person name="Asadollahi M."/>
            <person name="Askin M."/>
            <person name="Barry K."/>
            <person name="Battaglia E."/>
            <person name="Bayram O."/>
            <person name="Benocci T."/>
            <person name="Braus-Stromeyer S.A."/>
            <person name="Caldana C."/>
            <person name="Canovas D."/>
            <person name="Cerqueira G.C."/>
            <person name="Chen F."/>
            <person name="Chen W."/>
            <person name="Choi C."/>
            <person name="Clum A."/>
            <person name="Dos Santos R.A."/>
            <person name="Damasio A.R."/>
            <person name="Diallinas G."/>
            <person name="Emri T."/>
            <person name="Fekete E."/>
            <person name="Flipphi M."/>
            <person name="Freyberg S."/>
            <person name="Gallo A."/>
            <person name="Gournas C."/>
            <person name="Habgood R."/>
            <person name="Hainaut M."/>
            <person name="Harispe M.L."/>
            <person name="Henrissat B."/>
            <person name="Hilden K.S."/>
            <person name="Hope R."/>
            <person name="Hossain A."/>
            <person name="Karabika E."/>
            <person name="Karaffa L."/>
            <person name="Karanyi Z."/>
            <person name="Krasevec N."/>
            <person name="Kuo A."/>
            <person name="Kusch H."/>
            <person name="LaButti K."/>
            <person name="Lagendijk E.L."/>
            <person name="Lapidus A."/>
            <person name="Levasseur A."/>
            <person name="Lindquist E."/>
            <person name="Lipzen A."/>
            <person name="Logrieco A.F."/>
            <person name="MacCabe A."/>
            <person name="Maekelae M.R."/>
            <person name="Malavazi I."/>
            <person name="Melin P."/>
            <person name="Meyer V."/>
            <person name="Mielnichuk N."/>
            <person name="Miskei M."/>
            <person name="Molnar A.P."/>
            <person name="Mule G."/>
            <person name="Ngan C.Y."/>
            <person name="Orejas M."/>
            <person name="Orosz E."/>
            <person name="Ouedraogo J.P."/>
            <person name="Overkamp K.M."/>
            <person name="Park H.-S."/>
            <person name="Perrone G."/>
            <person name="Piumi F."/>
            <person name="Punt P.J."/>
            <person name="Ram A.F."/>
            <person name="Ramon A."/>
            <person name="Rauscher S."/>
            <person name="Record E."/>
            <person name="Riano-Pachon D.M."/>
            <person name="Robert V."/>
            <person name="Roehrig J."/>
            <person name="Ruller R."/>
            <person name="Salamov A."/>
            <person name="Salih N.S."/>
            <person name="Samson R.A."/>
            <person name="Sandor E."/>
            <person name="Sanguinetti M."/>
            <person name="Schuetze T."/>
            <person name="Sepcic K."/>
            <person name="Shelest E."/>
            <person name="Sherlock G."/>
            <person name="Sophianopoulou V."/>
            <person name="Squina F.M."/>
            <person name="Sun H."/>
            <person name="Susca A."/>
            <person name="Todd R.B."/>
            <person name="Tsang A."/>
            <person name="Unkles S.E."/>
            <person name="van de Wiele N."/>
            <person name="van Rossen-Uffink D."/>
            <person name="Oliveira J.V."/>
            <person name="Vesth T.C."/>
            <person name="Visser J."/>
            <person name="Yu J.-H."/>
            <person name="Zhou M."/>
            <person name="Andersen M.R."/>
            <person name="Archer D.B."/>
            <person name="Baker S.E."/>
            <person name="Benoit I."/>
            <person name="Brakhage A.A."/>
            <person name="Braus G.H."/>
            <person name="Fischer R."/>
            <person name="Frisvad J.C."/>
            <person name="Goldman G.H."/>
            <person name="Houbraken J."/>
            <person name="Oakley B."/>
            <person name="Pocsi I."/>
            <person name="Scazzocchio C."/>
            <person name="Seiboth B."/>
            <person name="vanKuyk P.A."/>
            <person name="Wortman J."/>
            <person name="Dyer P.S."/>
            <person name="Grigoriev I.V."/>
        </authorList>
    </citation>
    <scope>NUCLEOTIDE SEQUENCE [LARGE SCALE GENOMIC DNA]</scope>
    <source>
        <strain evidence="4">CBS 134.48</strain>
    </source>
</reference>
<dbReference type="PANTHER" id="PTHR10302">
    <property type="entry name" value="SINGLE-STRANDED DNA-BINDING PROTEIN"/>
    <property type="match status" value="1"/>
</dbReference>
<evidence type="ECO:0000256" key="1">
    <source>
        <dbReference type="ARBA" id="ARBA00023125"/>
    </source>
</evidence>
<sequence length="154" mass="16780">MSAIASALRPTLRASSGAALSTRSFSSSSSRSIARIMITGRLAGQPEVQATASGQEVIRYTVASNQNSRDKRPPSFFKVSAFSEGNQRDFITNLQTGTLVFVEGDATMRQWENAEGKKQTALNITQRTSLSTSSPNLHTMKQTTYFSHAVLRKC</sequence>
<dbReference type="Gene3D" id="2.40.50.140">
    <property type="entry name" value="Nucleic acid-binding proteins"/>
    <property type="match status" value="1"/>
</dbReference>
<dbReference type="GO" id="GO:0006264">
    <property type="term" value="P:mitochondrial DNA replication"/>
    <property type="evidence" value="ECO:0007669"/>
    <property type="project" value="TreeGrafter"/>
</dbReference>
<organism evidence="3 4">
    <name type="scientific">Aspergillus tubingensis (strain CBS 134.48)</name>
    <dbReference type="NCBI Taxonomy" id="767770"/>
    <lineage>
        <taxon>Eukaryota</taxon>
        <taxon>Fungi</taxon>
        <taxon>Dikarya</taxon>
        <taxon>Ascomycota</taxon>
        <taxon>Pezizomycotina</taxon>
        <taxon>Eurotiomycetes</taxon>
        <taxon>Eurotiomycetidae</taxon>
        <taxon>Eurotiales</taxon>
        <taxon>Aspergillaceae</taxon>
        <taxon>Aspergillus</taxon>
        <taxon>Aspergillus subgen. Circumdati</taxon>
    </lineage>
</organism>
<dbReference type="GO" id="GO:0042645">
    <property type="term" value="C:mitochondrial nucleoid"/>
    <property type="evidence" value="ECO:0007669"/>
    <property type="project" value="TreeGrafter"/>
</dbReference>
<dbReference type="VEuPathDB" id="FungiDB:ASPTUDRAFT_49900"/>
<dbReference type="STRING" id="767770.A0A1L9NI83"/>
<dbReference type="CDD" id="cd04496">
    <property type="entry name" value="SSB_OBF"/>
    <property type="match status" value="1"/>
</dbReference>
<evidence type="ECO:0008006" key="5">
    <source>
        <dbReference type="Google" id="ProtNLM"/>
    </source>
</evidence>
<accession>A0A1L9NI83</accession>
<proteinExistence type="predicted"/>
<dbReference type="InterPro" id="IPR000424">
    <property type="entry name" value="Primosome_PriB/ssb"/>
</dbReference>
<dbReference type="PANTHER" id="PTHR10302:SF0">
    <property type="entry name" value="SINGLE-STRANDED DNA-BINDING PROTEIN, MITOCHONDRIAL"/>
    <property type="match status" value="1"/>
</dbReference>
<gene>
    <name evidence="3" type="ORF">ASPTUDRAFT_49900</name>
</gene>